<gene>
    <name evidence="2" type="ORF">FHU10_1350</name>
</gene>
<reference evidence="2" key="2">
    <citation type="submission" date="2019-08" db="EMBL/GenBank/DDBJ databases">
        <title>Investigation of anaerobic lignin degradation for improved lignocellulosic biofuels.</title>
        <authorList>
            <person name="Deangelis K.PhD."/>
        </authorList>
    </citation>
    <scope>NUCLEOTIDE SEQUENCE [LARGE SCALE GENOMIC DNA]</scope>
    <source>
        <strain evidence="2">128R</strain>
    </source>
</reference>
<sequence>MKLRNLCGLAALLLLVAFASQATNVSNSYFFIENQVDGEHFITPQSTDPRFSGANVFTRYASSSQLSLGYMGYTGIIALNNFADVWLEDSPIDRPFIGNRCMRNASACPSTGYLQPAYIDSQGIYRVQMTTHAGEAGYARGVFSDSAYEYFKNVSVGAVEVYKYRYCYTRKDYDPAAGETCASVGGTKGSHQFTITKKGHLKLESTNALQEIFIDSNGNPSLGLGSQFCTVGYIGSLSGAICKLVAYQMQGSTLSPMRMSLKVDTATLGFTPAASTIRLSADGASGWVNYSATTVASSLIKPGNGGIYVFFSQTFLKNLVDRGMDLAHSQNLFTFLFTNTAVPQSGFYEFSPSNTIILRPRDFGISIISKDLDPNPKREGKVGKNEAPIVFDYIVTTSGPRQADTITAQVSGPMEQKNGLPYCVFSSSDGKFRVPFSAYLAYTNDSGQTIRSRNSCDDEPISLNAARWVETPWPDPYQNDGMFYRTDLLLTFPMNEVESTFTLDGQDWMGVVSATGEVRVTATWTGADIH</sequence>
<name>A0A542D8I5_SERFO</name>
<evidence type="ECO:0000256" key="1">
    <source>
        <dbReference type="SAM" id="SignalP"/>
    </source>
</evidence>
<protein>
    <recommendedName>
        <fullName evidence="3">Fimbrial protein</fullName>
    </recommendedName>
</protein>
<feature type="chain" id="PRO_5021881603" description="Fimbrial protein" evidence="1">
    <location>
        <begin position="23"/>
        <end position="530"/>
    </location>
</feature>
<organism evidence="2">
    <name type="scientific">Serratia fonticola</name>
    <dbReference type="NCBI Taxonomy" id="47917"/>
    <lineage>
        <taxon>Bacteria</taxon>
        <taxon>Pseudomonadati</taxon>
        <taxon>Pseudomonadota</taxon>
        <taxon>Gammaproteobacteria</taxon>
        <taxon>Enterobacterales</taxon>
        <taxon>Yersiniaceae</taxon>
        <taxon>Serratia</taxon>
    </lineage>
</organism>
<dbReference type="OrthoDB" id="6490804at2"/>
<feature type="signal peptide" evidence="1">
    <location>
        <begin position="1"/>
        <end position="22"/>
    </location>
</feature>
<keyword evidence="1" id="KW-0732">Signal</keyword>
<evidence type="ECO:0000313" key="2">
    <source>
        <dbReference type="EMBL" id="TVZ68890.1"/>
    </source>
</evidence>
<dbReference type="AlphaFoldDB" id="A0A542D8I5"/>
<reference evidence="2" key="1">
    <citation type="submission" date="2019-06" db="EMBL/GenBank/DDBJ databases">
        <authorList>
            <person name="Deangelis K."/>
            <person name="Huntemann M."/>
            <person name="Clum A."/>
            <person name="Pillay M."/>
            <person name="Palaniappan K."/>
            <person name="Varghese N."/>
            <person name="Mikhailova N."/>
            <person name="Stamatis D."/>
            <person name="Reddy T."/>
            <person name="Daum C."/>
            <person name="Shapiro N."/>
            <person name="Ivanova N."/>
            <person name="Kyrpides N."/>
            <person name="Woyke T."/>
        </authorList>
    </citation>
    <scope>NUCLEOTIDE SEQUENCE [LARGE SCALE GENOMIC DNA]</scope>
    <source>
        <strain evidence="2">128R</strain>
    </source>
</reference>
<accession>A0A542D8I5</accession>
<dbReference type="EMBL" id="VISQ01000001">
    <property type="protein sequence ID" value="TVZ68890.1"/>
    <property type="molecule type" value="Genomic_DNA"/>
</dbReference>
<proteinExistence type="predicted"/>
<evidence type="ECO:0008006" key="3">
    <source>
        <dbReference type="Google" id="ProtNLM"/>
    </source>
</evidence>
<comment type="caution">
    <text evidence="2">The sequence shown here is derived from an EMBL/GenBank/DDBJ whole genome shotgun (WGS) entry which is preliminary data.</text>
</comment>